<evidence type="ECO:0000313" key="7">
    <source>
        <dbReference type="EMBL" id="RYQ84188.1"/>
    </source>
</evidence>
<keyword evidence="2 4" id="KW-0328">Glycosyltransferase</keyword>
<evidence type="ECO:0000256" key="5">
    <source>
        <dbReference type="RuleBase" id="RU362057"/>
    </source>
</evidence>
<dbReference type="EC" id="2.4.1.-" evidence="5"/>
<dbReference type="Gene3D" id="3.40.50.2000">
    <property type="entry name" value="Glycogen Phosphorylase B"/>
    <property type="match status" value="2"/>
</dbReference>
<evidence type="ECO:0000313" key="8">
    <source>
        <dbReference type="Proteomes" id="UP000289738"/>
    </source>
</evidence>
<evidence type="ECO:0000256" key="1">
    <source>
        <dbReference type="ARBA" id="ARBA00009995"/>
    </source>
</evidence>
<organism evidence="7 8">
    <name type="scientific">Arachis hypogaea</name>
    <name type="common">Peanut</name>
    <dbReference type="NCBI Taxonomy" id="3818"/>
    <lineage>
        <taxon>Eukaryota</taxon>
        <taxon>Viridiplantae</taxon>
        <taxon>Streptophyta</taxon>
        <taxon>Embryophyta</taxon>
        <taxon>Tracheophyta</taxon>
        <taxon>Spermatophyta</taxon>
        <taxon>Magnoliopsida</taxon>
        <taxon>eudicotyledons</taxon>
        <taxon>Gunneridae</taxon>
        <taxon>Pentapetalae</taxon>
        <taxon>rosids</taxon>
        <taxon>fabids</taxon>
        <taxon>Fabales</taxon>
        <taxon>Fabaceae</taxon>
        <taxon>Papilionoideae</taxon>
        <taxon>50 kb inversion clade</taxon>
        <taxon>dalbergioids sensu lato</taxon>
        <taxon>Dalbergieae</taxon>
        <taxon>Pterocarpus clade</taxon>
        <taxon>Arachis</taxon>
    </lineage>
</organism>
<dbReference type="EMBL" id="SDMP01000020">
    <property type="protein sequence ID" value="RYQ84188.1"/>
    <property type="molecule type" value="Genomic_DNA"/>
</dbReference>
<dbReference type="STRING" id="3818.A0A444X3D3"/>
<name>A0A444X3D3_ARAHY</name>
<dbReference type="AlphaFoldDB" id="A0A444X3D3"/>
<proteinExistence type="evidence at transcript level"/>
<evidence type="ECO:0000256" key="3">
    <source>
        <dbReference type="ARBA" id="ARBA00022679"/>
    </source>
</evidence>
<dbReference type="Gramene" id="arahy.Tifrunner.gnm2.ann2.Ah20g252900.1">
    <property type="protein sequence ID" value="arahy.Tifrunner.gnm2.ann2.Ah20g252900.1-CDS-1"/>
    <property type="gene ID" value="arahy.Tifrunner.gnm2.ann2.Ah20g252900"/>
</dbReference>
<evidence type="ECO:0000256" key="4">
    <source>
        <dbReference type="RuleBase" id="RU003718"/>
    </source>
</evidence>
<dbReference type="SMR" id="A0A444X3D3"/>
<dbReference type="PANTHER" id="PTHR48047">
    <property type="entry name" value="GLYCOSYLTRANSFERASE"/>
    <property type="match status" value="1"/>
</dbReference>
<comment type="similarity">
    <text evidence="1 4">Belongs to the UDP-glycosyltransferase family.</text>
</comment>
<dbReference type="CDD" id="cd03784">
    <property type="entry name" value="GT1_Gtf-like"/>
    <property type="match status" value="1"/>
</dbReference>
<dbReference type="GO" id="GO:0035251">
    <property type="term" value="F:UDP-glucosyltransferase activity"/>
    <property type="evidence" value="ECO:0007669"/>
    <property type="project" value="TreeGrafter"/>
</dbReference>
<dbReference type="OrthoDB" id="5835829at2759"/>
<reference evidence="7 8" key="2">
    <citation type="submission" date="2019-01" db="EMBL/GenBank/DDBJ databases">
        <title>Sequencing of cultivated peanut Arachis hypogaea provides insights into genome evolution and oil improvement.</title>
        <authorList>
            <person name="Chen X."/>
        </authorList>
    </citation>
    <scope>NUCLEOTIDE SEQUENCE [LARGE SCALE GENOMIC DNA]</scope>
    <source>
        <strain evidence="8">cv. Fuhuasheng</strain>
        <strain evidence="7">GDAAS-fuhuasheng2018</strain>
        <tissue evidence="7">Leaves</tissue>
    </source>
</reference>
<dbReference type="FunFam" id="3.40.50.2000:FF:000047">
    <property type="entry name" value="Glycosyltransferase"/>
    <property type="match status" value="1"/>
</dbReference>
<sequence>MATETGLVKMFFFPFIGGGHQIPMIDTARVFASHGAASTIIATPSHALNFQNLITRAQSSGHPITIHTLPAEIRDATDVTAGPMTDTTVLLQPLKTFLLRHPPDCIVIDMFHRWAGDLVDELRIPRIVFTGNGCFPRCVQENIRKYLNLENLSSDYEPFVVPNLPDKVELTKSQLPIFARNPSLFPDKMKDFEDKSFGTIINSFYELEPDYADYMRNELGKKAWIVGPVSLCNRSVEDKTQRGKLPTIDDQGCLKWLNSKEPHSVIYVCFGSLIRLPPQQLKEIAYGLEASGKSFVWVVGKIMKSSPKNKEEDDEDDVQTWLPEGFEERMKESNRGLIVRGWAPQLLILEHGAIGGFVTHCGWNSTLEGICAGVPMVTWPVTAEQFLNEKLVTSVLRIGVPVGSREWVWFRDEWKEVVGREMVEIAVKKLMGESEEAAEMRMRVKKIAESGTRAVEEGGTSYQDVDALIQELQERKVNNCNGEV</sequence>
<dbReference type="PROSITE" id="PS00375">
    <property type="entry name" value="UDPGT"/>
    <property type="match status" value="1"/>
</dbReference>
<protein>
    <recommendedName>
        <fullName evidence="5">Glycosyltransferase</fullName>
        <ecNumber evidence="5">2.4.1.-</ecNumber>
    </recommendedName>
</protein>
<evidence type="ECO:0000256" key="2">
    <source>
        <dbReference type="ARBA" id="ARBA00022676"/>
    </source>
</evidence>
<gene>
    <name evidence="6" type="primary">UGT73B4</name>
    <name evidence="7" type="ORF">Ahy_B10g103197</name>
</gene>
<dbReference type="InterPro" id="IPR035595">
    <property type="entry name" value="UDP_glycos_trans_CS"/>
</dbReference>
<dbReference type="EMBL" id="MH037813">
    <property type="protein sequence ID" value="AZM66054.1"/>
    <property type="molecule type" value="mRNA"/>
</dbReference>
<keyword evidence="3 4" id="KW-0808">Transferase</keyword>
<accession>A0A444X3D3</accession>
<evidence type="ECO:0000313" key="6">
    <source>
        <dbReference type="EMBL" id="AZM66054.1"/>
    </source>
</evidence>
<dbReference type="SUPFAM" id="SSF53756">
    <property type="entry name" value="UDP-Glycosyltransferase/glycogen phosphorylase"/>
    <property type="match status" value="1"/>
</dbReference>
<dbReference type="PANTHER" id="PTHR48047:SF81">
    <property type="entry name" value="GLYCOSYLTRANSFERASE"/>
    <property type="match status" value="1"/>
</dbReference>
<dbReference type="Pfam" id="PF00201">
    <property type="entry name" value="UDPGT"/>
    <property type="match status" value="1"/>
</dbReference>
<dbReference type="Proteomes" id="UP000289738">
    <property type="component" value="Chromosome B10"/>
</dbReference>
<reference evidence="6" key="1">
    <citation type="submission" date="2018-03" db="EMBL/GenBank/DDBJ databases">
        <title>An abscisic acid (ABA) homeostasis regulated by its production, catabolism and transport in peanut leaves in response to drought stress.</title>
        <authorList>
            <person name="Long H."/>
            <person name="Wan X."/>
            <person name="Li L."/>
        </authorList>
    </citation>
    <scope>NUCLEOTIDE SEQUENCE</scope>
</reference>
<keyword evidence="8" id="KW-1185">Reference proteome</keyword>
<dbReference type="InterPro" id="IPR002213">
    <property type="entry name" value="UDP_glucos_trans"/>
</dbReference>